<reference evidence="1" key="2">
    <citation type="submission" date="2020-11" db="EMBL/GenBank/DDBJ databases">
        <authorList>
            <person name="McCartney M.A."/>
            <person name="Auch B."/>
            <person name="Kono T."/>
            <person name="Mallez S."/>
            <person name="Becker A."/>
            <person name="Gohl D.M."/>
            <person name="Silverstein K.A.T."/>
            <person name="Koren S."/>
            <person name="Bechman K.B."/>
            <person name="Herman A."/>
            <person name="Abrahante J.E."/>
            <person name="Garbe J."/>
        </authorList>
    </citation>
    <scope>NUCLEOTIDE SEQUENCE</scope>
    <source>
        <strain evidence="1">Duluth1</strain>
        <tissue evidence="1">Whole animal</tissue>
    </source>
</reference>
<proteinExistence type="predicted"/>
<keyword evidence="2" id="KW-1185">Reference proteome</keyword>
<gene>
    <name evidence="1" type="ORF">DPMN_128501</name>
</gene>
<dbReference type="AlphaFoldDB" id="A0A9D4H797"/>
<evidence type="ECO:0000313" key="2">
    <source>
        <dbReference type="Proteomes" id="UP000828390"/>
    </source>
</evidence>
<organism evidence="1 2">
    <name type="scientific">Dreissena polymorpha</name>
    <name type="common">Zebra mussel</name>
    <name type="synonym">Mytilus polymorpha</name>
    <dbReference type="NCBI Taxonomy" id="45954"/>
    <lineage>
        <taxon>Eukaryota</taxon>
        <taxon>Metazoa</taxon>
        <taxon>Spiralia</taxon>
        <taxon>Lophotrochozoa</taxon>
        <taxon>Mollusca</taxon>
        <taxon>Bivalvia</taxon>
        <taxon>Autobranchia</taxon>
        <taxon>Heteroconchia</taxon>
        <taxon>Euheterodonta</taxon>
        <taxon>Imparidentia</taxon>
        <taxon>Neoheterodontei</taxon>
        <taxon>Myida</taxon>
        <taxon>Dreissenoidea</taxon>
        <taxon>Dreissenidae</taxon>
        <taxon>Dreissena</taxon>
    </lineage>
</organism>
<sequence length="57" mass="6514">MKFNNPLLKNVCGKNCANLLTVTVLIASRWKGDGRPSWQLIIELKTATERRDQRAIM</sequence>
<accession>A0A9D4H797</accession>
<dbReference type="EMBL" id="JAIWYP010000005">
    <property type="protein sequence ID" value="KAH3826592.1"/>
    <property type="molecule type" value="Genomic_DNA"/>
</dbReference>
<name>A0A9D4H797_DREPO</name>
<protein>
    <submittedName>
        <fullName evidence="1">Uncharacterized protein</fullName>
    </submittedName>
</protein>
<reference evidence="1" key="1">
    <citation type="journal article" date="2019" name="bioRxiv">
        <title>The Genome of the Zebra Mussel, Dreissena polymorpha: A Resource for Invasive Species Research.</title>
        <authorList>
            <person name="McCartney M.A."/>
            <person name="Auch B."/>
            <person name="Kono T."/>
            <person name="Mallez S."/>
            <person name="Zhang Y."/>
            <person name="Obille A."/>
            <person name="Becker A."/>
            <person name="Abrahante J.E."/>
            <person name="Garbe J."/>
            <person name="Badalamenti J.P."/>
            <person name="Herman A."/>
            <person name="Mangelson H."/>
            <person name="Liachko I."/>
            <person name="Sullivan S."/>
            <person name="Sone E.D."/>
            <person name="Koren S."/>
            <person name="Silverstein K.A.T."/>
            <person name="Beckman K.B."/>
            <person name="Gohl D.M."/>
        </authorList>
    </citation>
    <scope>NUCLEOTIDE SEQUENCE</scope>
    <source>
        <strain evidence="1">Duluth1</strain>
        <tissue evidence="1">Whole animal</tissue>
    </source>
</reference>
<dbReference type="Proteomes" id="UP000828390">
    <property type="component" value="Unassembled WGS sequence"/>
</dbReference>
<comment type="caution">
    <text evidence="1">The sequence shown here is derived from an EMBL/GenBank/DDBJ whole genome shotgun (WGS) entry which is preliminary data.</text>
</comment>
<evidence type="ECO:0000313" key="1">
    <source>
        <dbReference type="EMBL" id="KAH3826592.1"/>
    </source>
</evidence>